<feature type="domain" description="Flagellar hook-length control protein-like C-terminal" evidence="1">
    <location>
        <begin position="539"/>
        <end position="614"/>
    </location>
</feature>
<name>A0A8J6NCS4_9BACT</name>
<evidence type="ECO:0000313" key="3">
    <source>
        <dbReference type="Proteomes" id="UP000614424"/>
    </source>
</evidence>
<reference evidence="2 3" key="1">
    <citation type="submission" date="2020-08" db="EMBL/GenBank/DDBJ databases">
        <title>Bridging the membrane lipid divide: bacteria of the FCB group superphylum have the potential to synthesize archaeal ether lipids.</title>
        <authorList>
            <person name="Villanueva L."/>
            <person name="Von Meijenfeldt F.A.B."/>
            <person name="Westbye A.B."/>
            <person name="Yadav S."/>
            <person name="Hopmans E.C."/>
            <person name="Dutilh B.E."/>
            <person name="Sinninghe Damste J.S."/>
        </authorList>
    </citation>
    <scope>NUCLEOTIDE SEQUENCE [LARGE SCALE GENOMIC DNA]</scope>
    <source>
        <strain evidence="2">NIOZ-UU47</strain>
    </source>
</reference>
<sequence>MTPMIHPVIQRVTPDIDFDSSRRQNLHDVTFADHFDRQLEQKRIQGKDTFGVQTSKKSDSDDVARNLVGQEDHVEKAKDVFSFLIPSIIVNPEQQIQQGPEISRQSVANVLGQFMDDLQKTATQKDIAPGEWVAVLPDPSALHKLAAAAGMAESEMSLLQQQMAAQGGELNLPEFLGVLEQHFTTMQDVPEITVPETELPLLETLLAKMGFNSEELAEITQHAVKSEGKLDLILLLEGLQQITPGGELENIQLTDWELEQLQNILAQAGVRQSLQTALFPERYLENIFGEDRKGFDLSFERLQDMLAKAITDVSQNRPQPQFTAFLKELEQVLSQTKFSDESVGWTPVIQQSLTAVFREMQDAVELAGKRFTEEMILEGSTGIEEDQPVFQRAMTAGQVESVVEDFYVNKSLDDHFYPIGQTVPFNVSSKRFNDEMFAENRGIDEELQAMQPLLFEGKTISVAEYFSRSSFESLTNRQNPIPSRNDAGTAFSTFPLASDVLPGTLEIASAQESHTIPRTPQQLQLQVSQQISAAVMHGIRNQEHHLVLRLYPQELGEVKVDMIVKDDQISITFNMENSRVKEMLESNMEQFRQNMEQKGFSLGECNVSVGQQDDFDNEWRRFMMSGSTMRHQGEASGELSDDVYYLRGNMHENGGREGALNLFV</sequence>
<gene>
    <name evidence="2" type="ORF">H8E41_00990</name>
</gene>
<dbReference type="AlphaFoldDB" id="A0A8J6NCS4"/>
<dbReference type="PANTHER" id="PTHR37533:SF2">
    <property type="entry name" value="FLAGELLAR HOOK-LENGTH CONTROL PROTEIN"/>
    <property type="match status" value="1"/>
</dbReference>
<dbReference type="Gene3D" id="3.30.750.140">
    <property type="match status" value="1"/>
</dbReference>
<dbReference type="PANTHER" id="PTHR37533">
    <property type="entry name" value="FLAGELLAR HOOK-LENGTH CONTROL PROTEIN"/>
    <property type="match status" value="1"/>
</dbReference>
<dbReference type="InterPro" id="IPR052563">
    <property type="entry name" value="FliK"/>
</dbReference>
<comment type="caution">
    <text evidence="2">The sequence shown here is derived from an EMBL/GenBank/DDBJ whole genome shotgun (WGS) entry which is preliminary data.</text>
</comment>
<dbReference type="InterPro" id="IPR021136">
    <property type="entry name" value="Flagellar_hook_control-like_C"/>
</dbReference>
<evidence type="ECO:0000259" key="1">
    <source>
        <dbReference type="Pfam" id="PF02120"/>
    </source>
</evidence>
<dbReference type="CDD" id="cd17470">
    <property type="entry name" value="T3SS_Flik_C"/>
    <property type="match status" value="1"/>
</dbReference>
<accession>A0A8J6NCS4</accession>
<dbReference type="Proteomes" id="UP000614424">
    <property type="component" value="Unassembled WGS sequence"/>
</dbReference>
<protein>
    <submittedName>
        <fullName evidence="2">Flagellar hook-length control protein FliK</fullName>
    </submittedName>
</protein>
<dbReference type="EMBL" id="JACNJZ010000032">
    <property type="protein sequence ID" value="MBC8316449.1"/>
    <property type="molecule type" value="Genomic_DNA"/>
</dbReference>
<proteinExistence type="predicted"/>
<organism evidence="2 3">
    <name type="scientific">Candidatus Desulfobia pelagia</name>
    <dbReference type="NCBI Taxonomy" id="2841692"/>
    <lineage>
        <taxon>Bacteria</taxon>
        <taxon>Pseudomonadati</taxon>
        <taxon>Thermodesulfobacteriota</taxon>
        <taxon>Desulfobulbia</taxon>
        <taxon>Desulfobulbales</taxon>
        <taxon>Desulfobulbaceae</taxon>
        <taxon>Candidatus Desulfobia</taxon>
    </lineage>
</organism>
<dbReference type="InterPro" id="IPR038610">
    <property type="entry name" value="FliK-like_C_sf"/>
</dbReference>
<dbReference type="Pfam" id="PF02120">
    <property type="entry name" value="Flg_hook"/>
    <property type="match status" value="1"/>
</dbReference>
<evidence type="ECO:0000313" key="2">
    <source>
        <dbReference type="EMBL" id="MBC8316449.1"/>
    </source>
</evidence>
<keyword evidence="2" id="KW-0969">Cilium</keyword>
<keyword evidence="2" id="KW-0966">Cell projection</keyword>
<keyword evidence="2" id="KW-0282">Flagellum</keyword>